<proteinExistence type="predicted"/>
<sequence>VNLLKDLDGMSEFDPSKNAHDWSEAGFQLSVSLLGKDQCVEALEDAKKARIAKGNGSTAFWQKALKHVCHEECEEIVEELERRSEDIWQLAGELRQASYSEVCSLFVVRKVESHILGCCGDSCGWDGAKCDQADWKAECCLEKNIIRGSAREHMCQSVLSSQAAERYKNRDLSTNDEGLASFVGEDEELVWTAKANESHLGQVGWAVEGNVVNDGFLRVQPLSIQEGIDMGLWKIQKKKLDNSLLQVEGSRRHSGTEDSCKMEGLKREACPAFFAKARLNTCAGKNKWQYLKKLPKCGTDPTQVPTPDHCFKQNKETAGYFHYEEYEEDPIQCYTYAEGQCRGAVSPRDFAKDKDEIDDVEGIIFWIPQTTGA</sequence>
<dbReference type="AlphaFoldDB" id="A0A812SZ92"/>
<accession>A0A812SZ92</accession>
<dbReference type="EMBL" id="CAJNIZ010028748">
    <property type="protein sequence ID" value="CAE7510591.1"/>
    <property type="molecule type" value="Genomic_DNA"/>
</dbReference>
<reference evidence="1" key="1">
    <citation type="submission" date="2021-02" db="EMBL/GenBank/DDBJ databases">
        <authorList>
            <person name="Dougan E. K."/>
            <person name="Rhodes N."/>
            <person name="Thang M."/>
            <person name="Chan C."/>
        </authorList>
    </citation>
    <scope>NUCLEOTIDE SEQUENCE</scope>
</reference>
<comment type="caution">
    <text evidence="1">The sequence shown here is derived from an EMBL/GenBank/DDBJ whole genome shotgun (WGS) entry which is preliminary data.</text>
</comment>
<evidence type="ECO:0000313" key="1">
    <source>
        <dbReference type="EMBL" id="CAE7510591.1"/>
    </source>
</evidence>
<protein>
    <submittedName>
        <fullName evidence="1">Uncharacterized protein</fullName>
    </submittedName>
</protein>
<name>A0A812SZ92_SYMPI</name>
<keyword evidence="2" id="KW-1185">Reference proteome</keyword>
<dbReference type="Proteomes" id="UP000649617">
    <property type="component" value="Unassembled WGS sequence"/>
</dbReference>
<feature type="non-terminal residue" evidence="1">
    <location>
        <position position="1"/>
    </location>
</feature>
<organism evidence="1 2">
    <name type="scientific">Symbiodinium pilosum</name>
    <name type="common">Dinoflagellate</name>
    <dbReference type="NCBI Taxonomy" id="2952"/>
    <lineage>
        <taxon>Eukaryota</taxon>
        <taxon>Sar</taxon>
        <taxon>Alveolata</taxon>
        <taxon>Dinophyceae</taxon>
        <taxon>Suessiales</taxon>
        <taxon>Symbiodiniaceae</taxon>
        <taxon>Symbiodinium</taxon>
    </lineage>
</organism>
<evidence type="ECO:0000313" key="2">
    <source>
        <dbReference type="Proteomes" id="UP000649617"/>
    </source>
</evidence>
<gene>
    <name evidence="1" type="ORF">SPIL2461_LOCUS13282</name>
</gene>